<feature type="domain" description="Histidine kinase" evidence="9">
    <location>
        <begin position="121"/>
        <end position="215"/>
    </location>
</feature>
<feature type="region of interest" description="Disordered" evidence="8">
    <location>
        <begin position="218"/>
        <end position="242"/>
    </location>
</feature>
<evidence type="ECO:0000256" key="2">
    <source>
        <dbReference type="ARBA" id="ARBA00012438"/>
    </source>
</evidence>
<organism evidence="10 11">
    <name type="scientific">Cereibacter azotoformans</name>
    <dbReference type="NCBI Taxonomy" id="43057"/>
    <lineage>
        <taxon>Bacteria</taxon>
        <taxon>Pseudomonadati</taxon>
        <taxon>Pseudomonadota</taxon>
        <taxon>Alphaproteobacteria</taxon>
        <taxon>Rhodobacterales</taxon>
        <taxon>Paracoccaceae</taxon>
        <taxon>Cereibacter</taxon>
    </lineage>
</organism>
<dbReference type="PRINTS" id="PR00344">
    <property type="entry name" value="BCTRLSENSOR"/>
</dbReference>
<gene>
    <name evidence="10" type="ORF">C8J28_1396</name>
</gene>
<dbReference type="PANTHER" id="PTHR41523">
    <property type="entry name" value="TWO-COMPONENT SYSTEM SENSOR PROTEIN"/>
    <property type="match status" value="1"/>
</dbReference>
<dbReference type="EC" id="2.7.13.3" evidence="2"/>
<name>A0A2T5JLJ1_9RHOB</name>
<evidence type="ECO:0000256" key="3">
    <source>
        <dbReference type="ARBA" id="ARBA00022553"/>
    </source>
</evidence>
<accession>A0A2T5JLJ1</accession>
<evidence type="ECO:0000256" key="1">
    <source>
        <dbReference type="ARBA" id="ARBA00000085"/>
    </source>
</evidence>
<dbReference type="Gene3D" id="3.30.565.10">
    <property type="entry name" value="Histidine kinase-like ATPase, C-terminal domain"/>
    <property type="match status" value="1"/>
</dbReference>
<dbReference type="Proteomes" id="UP000244060">
    <property type="component" value="Unassembled WGS sequence"/>
</dbReference>
<keyword evidence="5" id="KW-0547">Nucleotide-binding</keyword>
<dbReference type="InterPro" id="IPR004358">
    <property type="entry name" value="Sig_transdc_His_kin-like_C"/>
</dbReference>
<reference evidence="10 11" key="1">
    <citation type="submission" date="2018-04" db="EMBL/GenBank/DDBJ databases">
        <title>Genomic Encyclopedia of Type Strains, Phase III (KMG-III): the genomes of soil and plant-associated and newly described type strains.</title>
        <authorList>
            <person name="Whitman W."/>
        </authorList>
    </citation>
    <scope>NUCLEOTIDE SEQUENCE [LARGE SCALE GENOMIC DNA]</scope>
    <source>
        <strain evidence="10 11">KA25</strain>
    </source>
</reference>
<dbReference type="AlphaFoldDB" id="A0A2T5JLJ1"/>
<evidence type="ECO:0000256" key="8">
    <source>
        <dbReference type="SAM" id="MobiDB-lite"/>
    </source>
</evidence>
<dbReference type="CDD" id="cd16936">
    <property type="entry name" value="HATPase_RsbW-like"/>
    <property type="match status" value="1"/>
</dbReference>
<keyword evidence="4" id="KW-0808">Transferase</keyword>
<evidence type="ECO:0000256" key="7">
    <source>
        <dbReference type="ARBA" id="ARBA00022840"/>
    </source>
</evidence>
<dbReference type="PROSITE" id="PS50109">
    <property type="entry name" value="HIS_KIN"/>
    <property type="match status" value="1"/>
</dbReference>
<evidence type="ECO:0000259" key="9">
    <source>
        <dbReference type="PROSITE" id="PS50109"/>
    </source>
</evidence>
<keyword evidence="3" id="KW-0597">Phosphoprotein</keyword>
<dbReference type="GO" id="GO:0004673">
    <property type="term" value="F:protein histidine kinase activity"/>
    <property type="evidence" value="ECO:0007669"/>
    <property type="project" value="UniProtKB-EC"/>
</dbReference>
<dbReference type="InterPro" id="IPR005467">
    <property type="entry name" value="His_kinase_dom"/>
</dbReference>
<dbReference type="RefSeq" id="WP_101342317.1">
    <property type="nucleotide sequence ID" value="NZ_CP090022.1"/>
</dbReference>
<dbReference type="Pfam" id="PF02518">
    <property type="entry name" value="HATPase_c"/>
    <property type="match status" value="1"/>
</dbReference>
<dbReference type="EMBL" id="QAOT01000039">
    <property type="protein sequence ID" value="PTR07653.1"/>
    <property type="molecule type" value="Genomic_DNA"/>
</dbReference>
<keyword evidence="11" id="KW-1185">Reference proteome</keyword>
<protein>
    <recommendedName>
        <fullName evidence="2">histidine kinase</fullName>
        <ecNumber evidence="2">2.7.13.3</ecNumber>
    </recommendedName>
</protein>
<evidence type="ECO:0000256" key="4">
    <source>
        <dbReference type="ARBA" id="ARBA00022679"/>
    </source>
</evidence>
<comment type="caution">
    <text evidence="10">The sequence shown here is derived from an EMBL/GenBank/DDBJ whole genome shotgun (WGS) entry which is preliminary data.</text>
</comment>
<dbReference type="SUPFAM" id="SSF55874">
    <property type="entry name" value="ATPase domain of HSP90 chaperone/DNA topoisomerase II/histidine kinase"/>
    <property type="match status" value="1"/>
</dbReference>
<keyword evidence="6 10" id="KW-0418">Kinase</keyword>
<dbReference type="InterPro" id="IPR036890">
    <property type="entry name" value="HATPase_C_sf"/>
</dbReference>
<evidence type="ECO:0000256" key="5">
    <source>
        <dbReference type="ARBA" id="ARBA00022741"/>
    </source>
</evidence>
<proteinExistence type="predicted"/>
<dbReference type="InterPro" id="IPR003594">
    <property type="entry name" value="HATPase_dom"/>
</dbReference>
<dbReference type="GO" id="GO:0005524">
    <property type="term" value="F:ATP binding"/>
    <property type="evidence" value="ECO:0007669"/>
    <property type="project" value="UniProtKB-KW"/>
</dbReference>
<dbReference type="SMART" id="SM00387">
    <property type="entry name" value="HATPase_c"/>
    <property type="match status" value="1"/>
</dbReference>
<keyword evidence="7" id="KW-0067">ATP-binding</keyword>
<sequence length="242" mass="25150">MEFGNEGVDRTDASEADHRIANHLAMLAGYVRLKMSEVSTGAEAPDRACVLRLVEGIGAQMAAVADLHRMLSTGACLSSSDIGVQIGRICAAFREGPACGATISYSSGPGCLLPLRQILPVLQIVSEVMTNALKHGHKADTATAIRVSCRKDSRDRIVIAIRDAGEGIAPQAGAGPPSGIGRRLVENLARQVGGTIRYRSSATGLDFRLSLPALVRPTADPRPVAPGGGPLRGANLQSSPGP</sequence>
<evidence type="ECO:0000313" key="11">
    <source>
        <dbReference type="Proteomes" id="UP000244060"/>
    </source>
</evidence>
<evidence type="ECO:0000256" key="6">
    <source>
        <dbReference type="ARBA" id="ARBA00022777"/>
    </source>
</evidence>
<evidence type="ECO:0000313" key="10">
    <source>
        <dbReference type="EMBL" id="PTR07653.1"/>
    </source>
</evidence>
<dbReference type="PANTHER" id="PTHR41523:SF8">
    <property type="entry name" value="ETHYLENE RESPONSE SENSOR PROTEIN"/>
    <property type="match status" value="1"/>
</dbReference>
<dbReference type="OrthoDB" id="489241at2"/>
<comment type="catalytic activity">
    <reaction evidence="1">
        <text>ATP + protein L-histidine = ADP + protein N-phospho-L-histidine.</text>
        <dbReference type="EC" id="2.7.13.3"/>
    </reaction>
</comment>